<dbReference type="OrthoDB" id="9894907at2"/>
<name>A0A544UI73_LYSSH</name>
<evidence type="ECO:0000256" key="1">
    <source>
        <dbReference type="SAM" id="Phobius"/>
    </source>
</evidence>
<dbReference type="AlphaFoldDB" id="A0A544UI73"/>
<dbReference type="InterPro" id="IPR021486">
    <property type="entry name" value="DUF3139"/>
</dbReference>
<reference evidence="2 3" key="1">
    <citation type="submission" date="2018-03" db="EMBL/GenBank/DDBJ databases">
        <title>Aerobic endospore-forming bacteria genome sequencing and assembly.</title>
        <authorList>
            <person name="Cavalcante D.A."/>
            <person name="Driks A."/>
            <person name="Putonti C."/>
            <person name="De-Souza M.T."/>
        </authorList>
    </citation>
    <scope>NUCLEOTIDE SEQUENCE [LARGE SCALE GENOMIC DNA]</scope>
    <source>
        <strain evidence="2 3">SDF0037</strain>
    </source>
</reference>
<dbReference type="RefSeq" id="WP_132356892.1">
    <property type="nucleotide sequence ID" value="NZ_SADV01000008.1"/>
</dbReference>
<accession>A0A544UI73</accession>
<protein>
    <submittedName>
        <fullName evidence="2">DUF3139 domain-containing protein</fullName>
    </submittedName>
</protein>
<keyword evidence="1" id="KW-0472">Membrane</keyword>
<organism evidence="2 3">
    <name type="scientific">Lysinibacillus sphaericus</name>
    <name type="common">Bacillus sphaericus</name>
    <dbReference type="NCBI Taxonomy" id="1421"/>
    <lineage>
        <taxon>Bacteria</taxon>
        <taxon>Bacillati</taxon>
        <taxon>Bacillota</taxon>
        <taxon>Bacilli</taxon>
        <taxon>Bacillales</taxon>
        <taxon>Bacillaceae</taxon>
        <taxon>Lysinibacillus</taxon>
    </lineage>
</organism>
<proteinExistence type="predicted"/>
<dbReference type="EMBL" id="SADV01000008">
    <property type="protein sequence ID" value="TQR32748.1"/>
    <property type="molecule type" value="Genomic_DNA"/>
</dbReference>
<dbReference type="Pfam" id="PF11337">
    <property type="entry name" value="DUF3139"/>
    <property type="match status" value="1"/>
</dbReference>
<evidence type="ECO:0000313" key="2">
    <source>
        <dbReference type="EMBL" id="TQR32748.1"/>
    </source>
</evidence>
<dbReference type="Proteomes" id="UP000317944">
    <property type="component" value="Unassembled WGS sequence"/>
</dbReference>
<keyword evidence="1" id="KW-0812">Transmembrane</keyword>
<keyword evidence="1" id="KW-1133">Transmembrane helix</keyword>
<comment type="caution">
    <text evidence="2">The sequence shown here is derived from an EMBL/GenBank/DDBJ whole genome shotgun (WGS) entry which is preliminary data.</text>
</comment>
<sequence length="108" mass="12911">MKISKFLTILLIIALIIIAGYTFVKWKEHQKTIDEVDNFLESQNYMQNIESKKAKYNFKTGDTYVIVFYKDLPSIRYEYYYNSHHKEVHGYAVDNENNVEITTKKYLP</sequence>
<gene>
    <name evidence="2" type="ORF">C7Y47_11500</name>
</gene>
<evidence type="ECO:0000313" key="3">
    <source>
        <dbReference type="Proteomes" id="UP000317944"/>
    </source>
</evidence>
<feature type="transmembrane region" description="Helical" evidence="1">
    <location>
        <begin position="6"/>
        <end position="24"/>
    </location>
</feature>